<dbReference type="Gene3D" id="3.40.50.720">
    <property type="entry name" value="NAD(P)-binding Rossmann-like Domain"/>
    <property type="match status" value="1"/>
</dbReference>
<dbReference type="InterPro" id="IPR036291">
    <property type="entry name" value="NAD(P)-bd_dom_sf"/>
</dbReference>
<dbReference type="InterPro" id="IPR050259">
    <property type="entry name" value="SDR"/>
</dbReference>
<dbReference type="eggNOG" id="COG1028">
    <property type="taxonomic scope" value="Bacteria"/>
</dbReference>
<name>A0A0D8FS18_9ACTN</name>
<organism evidence="4 5">
    <name type="scientific">Ferrimicrobium acidiphilum DSM 19497</name>
    <dbReference type="NCBI Taxonomy" id="1121877"/>
    <lineage>
        <taxon>Bacteria</taxon>
        <taxon>Bacillati</taxon>
        <taxon>Actinomycetota</taxon>
        <taxon>Acidimicrobiia</taxon>
        <taxon>Acidimicrobiales</taxon>
        <taxon>Acidimicrobiaceae</taxon>
        <taxon>Ferrimicrobium</taxon>
    </lineage>
</organism>
<dbReference type="NCBIfam" id="NF009466">
    <property type="entry name" value="PRK12826.1-2"/>
    <property type="match status" value="1"/>
</dbReference>
<evidence type="ECO:0000256" key="2">
    <source>
        <dbReference type="ARBA" id="ARBA00023002"/>
    </source>
</evidence>
<dbReference type="GO" id="GO:0004316">
    <property type="term" value="F:3-oxoacyl-[acyl-carrier-protein] reductase (NADPH) activity"/>
    <property type="evidence" value="ECO:0007669"/>
    <property type="project" value="UniProtKB-EC"/>
</dbReference>
<evidence type="ECO:0000313" key="5">
    <source>
        <dbReference type="Proteomes" id="UP000032336"/>
    </source>
</evidence>
<dbReference type="PANTHER" id="PTHR42879">
    <property type="entry name" value="3-OXOACYL-(ACYL-CARRIER-PROTEIN) REDUCTASE"/>
    <property type="match status" value="1"/>
</dbReference>
<dbReference type="EC" id="1.1.1.100" evidence="4"/>
<reference evidence="4 5" key="1">
    <citation type="submission" date="2015-01" db="EMBL/GenBank/DDBJ databases">
        <title>Draft genome of the acidophilic iron oxidizer Ferrimicrobium acidiphilum strain T23.</title>
        <authorList>
            <person name="Poehlein A."/>
            <person name="Eisen S."/>
            <person name="Schloemann M."/>
            <person name="Johnson B.D."/>
            <person name="Daniel R."/>
            <person name="Muehling M."/>
        </authorList>
    </citation>
    <scope>NUCLEOTIDE SEQUENCE [LARGE SCALE GENOMIC DNA]</scope>
    <source>
        <strain evidence="4 5">T23</strain>
    </source>
</reference>
<dbReference type="STRING" id="1121877.FEAC_23200"/>
<dbReference type="SUPFAM" id="SSF51735">
    <property type="entry name" value="NAD(P)-binding Rossmann-fold domains"/>
    <property type="match status" value="1"/>
</dbReference>
<protein>
    <submittedName>
        <fullName evidence="4">3-oxoacyl-[acyl-carrier-protein] reductase FabG1</fullName>
        <ecNumber evidence="4">1.1.1.100</ecNumber>
    </submittedName>
</protein>
<dbReference type="FunFam" id="3.40.50.720:FF:000173">
    <property type="entry name" value="3-oxoacyl-[acyl-carrier protein] reductase"/>
    <property type="match status" value="1"/>
</dbReference>
<proteinExistence type="inferred from homology"/>
<dbReference type="InterPro" id="IPR057326">
    <property type="entry name" value="KR_dom"/>
</dbReference>
<dbReference type="OrthoDB" id="9804774at2"/>
<dbReference type="InterPro" id="IPR002347">
    <property type="entry name" value="SDR_fam"/>
</dbReference>
<comment type="caution">
    <text evidence="4">The sequence shown here is derived from an EMBL/GenBank/DDBJ whole genome shotgun (WGS) entry which is preliminary data.</text>
</comment>
<dbReference type="PATRIC" id="fig|1121877.4.peg.2582"/>
<keyword evidence="2 4" id="KW-0560">Oxidoreductase</keyword>
<dbReference type="PANTHER" id="PTHR42879:SF2">
    <property type="entry name" value="3-OXOACYL-[ACYL-CARRIER-PROTEIN] REDUCTASE FABG"/>
    <property type="match status" value="1"/>
</dbReference>
<dbReference type="Proteomes" id="UP000032336">
    <property type="component" value="Unassembled WGS sequence"/>
</dbReference>
<dbReference type="GO" id="GO:0032787">
    <property type="term" value="P:monocarboxylic acid metabolic process"/>
    <property type="evidence" value="ECO:0007669"/>
    <property type="project" value="UniProtKB-ARBA"/>
</dbReference>
<evidence type="ECO:0000259" key="3">
    <source>
        <dbReference type="SMART" id="SM00822"/>
    </source>
</evidence>
<feature type="domain" description="Ketoreductase" evidence="3">
    <location>
        <begin position="2"/>
        <end position="178"/>
    </location>
</feature>
<gene>
    <name evidence="4" type="primary">fabG12</name>
    <name evidence="4" type="ORF">FEAC_23200</name>
</gene>
<accession>A0A0D8FS18</accession>
<dbReference type="PROSITE" id="PS00061">
    <property type="entry name" value="ADH_SHORT"/>
    <property type="match status" value="1"/>
</dbReference>
<dbReference type="AlphaFoldDB" id="A0A0D8FS18"/>
<evidence type="ECO:0000256" key="1">
    <source>
        <dbReference type="ARBA" id="ARBA00006484"/>
    </source>
</evidence>
<dbReference type="InterPro" id="IPR020904">
    <property type="entry name" value="Sc_DH/Rdtase_CS"/>
</dbReference>
<evidence type="ECO:0000313" key="4">
    <source>
        <dbReference type="EMBL" id="KJE75926.1"/>
    </source>
</evidence>
<dbReference type="SMART" id="SM00822">
    <property type="entry name" value="PKS_KR"/>
    <property type="match status" value="1"/>
</dbReference>
<dbReference type="RefSeq" id="WP_035390229.1">
    <property type="nucleotide sequence ID" value="NZ_JQKF01000021.1"/>
</dbReference>
<dbReference type="PRINTS" id="PR00081">
    <property type="entry name" value="GDHRDH"/>
</dbReference>
<dbReference type="Pfam" id="PF13561">
    <property type="entry name" value="adh_short_C2"/>
    <property type="match status" value="1"/>
</dbReference>
<dbReference type="PRINTS" id="PR00080">
    <property type="entry name" value="SDRFAMILY"/>
</dbReference>
<sequence length="236" mass="24513">MSHVLVTGAATGIGLASALRLLQDGHQVTATYHGTPLPPELVDCASVCVDITDPASIHSAIKEAESVSGPVEVLVANAGLTRDTLLARMDDERFEEMLSTNLTSAFRLTKAVLPSMMRARRGRLIYISSIVGFTGSPGQTNYAASKAGLVGFARSVARELGSRNITANVILPGAIATKLLTDAGESRLEQIESQVPLGRVGRPDEVGAVVQFLASEGASYINGALIAVDGGLGMGL</sequence>
<keyword evidence="5" id="KW-1185">Reference proteome</keyword>
<comment type="similarity">
    <text evidence="1">Belongs to the short-chain dehydrogenases/reductases (SDR) family.</text>
</comment>
<dbReference type="EMBL" id="JXUW01000025">
    <property type="protein sequence ID" value="KJE75926.1"/>
    <property type="molecule type" value="Genomic_DNA"/>
</dbReference>
<dbReference type="GeneID" id="78373369"/>